<sequence length="76" mass="8050">MLTTRSGDPDDGDNNKDPPEAPELQAAEPDDSTSDSKPVRDSGGRVVVAIVEILAEWCGHPSGSWRATRQAAICAM</sequence>
<gene>
    <name evidence="1" type="ORF">DPEC_G00237980</name>
</gene>
<comment type="caution">
    <text evidence="1">The sequence shown here is derived from an EMBL/GenBank/DDBJ whole genome shotgun (WGS) entry which is preliminary data.</text>
</comment>
<keyword evidence="2" id="KW-1185">Reference proteome</keyword>
<organism evidence="1 2">
    <name type="scientific">Dallia pectoralis</name>
    <name type="common">Alaska blackfish</name>
    <dbReference type="NCBI Taxonomy" id="75939"/>
    <lineage>
        <taxon>Eukaryota</taxon>
        <taxon>Metazoa</taxon>
        <taxon>Chordata</taxon>
        <taxon>Craniata</taxon>
        <taxon>Vertebrata</taxon>
        <taxon>Euteleostomi</taxon>
        <taxon>Actinopterygii</taxon>
        <taxon>Neopterygii</taxon>
        <taxon>Teleostei</taxon>
        <taxon>Protacanthopterygii</taxon>
        <taxon>Esociformes</taxon>
        <taxon>Umbridae</taxon>
        <taxon>Dallia</taxon>
    </lineage>
</organism>
<evidence type="ECO:0000313" key="2">
    <source>
        <dbReference type="Proteomes" id="UP001157502"/>
    </source>
</evidence>
<dbReference type="EMBL" id="CM055747">
    <property type="protein sequence ID" value="KAJ7996528.1"/>
    <property type="molecule type" value="Genomic_DNA"/>
</dbReference>
<protein>
    <submittedName>
        <fullName evidence="1">Uncharacterized protein</fullName>
    </submittedName>
</protein>
<name>A0ACC2FZ36_DALPE</name>
<accession>A0ACC2FZ36</accession>
<reference evidence="1" key="1">
    <citation type="submission" date="2021-05" db="EMBL/GenBank/DDBJ databases">
        <authorList>
            <person name="Pan Q."/>
            <person name="Jouanno E."/>
            <person name="Zahm M."/>
            <person name="Klopp C."/>
            <person name="Cabau C."/>
            <person name="Louis A."/>
            <person name="Berthelot C."/>
            <person name="Parey E."/>
            <person name="Roest Crollius H."/>
            <person name="Montfort J."/>
            <person name="Robinson-Rechavi M."/>
            <person name="Bouchez O."/>
            <person name="Lampietro C."/>
            <person name="Lopez Roques C."/>
            <person name="Donnadieu C."/>
            <person name="Postlethwait J."/>
            <person name="Bobe J."/>
            <person name="Dillon D."/>
            <person name="Chandos A."/>
            <person name="von Hippel F."/>
            <person name="Guiguen Y."/>
        </authorList>
    </citation>
    <scope>NUCLEOTIDE SEQUENCE</scope>
    <source>
        <strain evidence="1">YG-Jan2019</strain>
    </source>
</reference>
<dbReference type="Proteomes" id="UP001157502">
    <property type="component" value="Chromosome 20"/>
</dbReference>
<proteinExistence type="predicted"/>
<evidence type="ECO:0000313" key="1">
    <source>
        <dbReference type="EMBL" id="KAJ7996528.1"/>
    </source>
</evidence>